<dbReference type="InParanoid" id="A0A3Q1F1B9"/>
<evidence type="ECO:0000313" key="2">
    <source>
        <dbReference type="Ensembl" id="ENSAPOP00000011401.1"/>
    </source>
</evidence>
<dbReference type="AlphaFoldDB" id="A0A3Q1F1B9"/>
<feature type="domain" description="Reverse transcriptase" evidence="1">
    <location>
        <begin position="96"/>
        <end position="152"/>
    </location>
</feature>
<keyword evidence="3" id="KW-1185">Reference proteome</keyword>
<dbReference type="Proteomes" id="UP000257200">
    <property type="component" value="Unplaced"/>
</dbReference>
<reference evidence="2" key="1">
    <citation type="submission" date="2025-08" db="UniProtKB">
        <authorList>
            <consortium name="Ensembl"/>
        </authorList>
    </citation>
    <scope>IDENTIFICATION</scope>
</reference>
<organism evidence="2 3">
    <name type="scientific">Acanthochromis polyacanthus</name>
    <name type="common">spiny chromis</name>
    <dbReference type="NCBI Taxonomy" id="80966"/>
    <lineage>
        <taxon>Eukaryota</taxon>
        <taxon>Metazoa</taxon>
        <taxon>Chordata</taxon>
        <taxon>Craniata</taxon>
        <taxon>Vertebrata</taxon>
        <taxon>Euteleostomi</taxon>
        <taxon>Actinopterygii</taxon>
        <taxon>Neopterygii</taxon>
        <taxon>Teleostei</taxon>
        <taxon>Neoteleostei</taxon>
        <taxon>Acanthomorphata</taxon>
        <taxon>Ovalentaria</taxon>
        <taxon>Pomacentridae</taxon>
        <taxon>Acanthochromis</taxon>
    </lineage>
</organism>
<protein>
    <recommendedName>
        <fullName evidence="1">Reverse transcriptase domain-containing protein</fullName>
    </recommendedName>
</protein>
<accession>A0A3Q1F1B9</accession>
<proteinExistence type="predicted"/>
<dbReference type="Pfam" id="PF00078">
    <property type="entry name" value="RVT_1"/>
    <property type="match status" value="1"/>
</dbReference>
<evidence type="ECO:0000313" key="3">
    <source>
        <dbReference type="Proteomes" id="UP000257200"/>
    </source>
</evidence>
<dbReference type="GeneTree" id="ENSGT00940000163630"/>
<dbReference type="Ensembl" id="ENSAPOT00000018963.1">
    <property type="protein sequence ID" value="ENSAPOP00000011401.1"/>
    <property type="gene ID" value="ENSAPOG00000013951.1"/>
</dbReference>
<dbReference type="STRING" id="80966.ENSAPOP00000011401"/>
<sequence>MDDTFITYLTDQTDLFLEIDKNEADPRTVWDTYKAYMRGMIISYTRKCPGEDGFPLEFFKVMKGKINDLLLRVFNRSFEESKLPESMYRANITLIAKKNRNPDLCSSYRPISLFNVDNKILSKILALRLEKVVNSIVDADQTGFIRGRNSYHNTRRLFHIIHYLNTSKTSGAV</sequence>
<evidence type="ECO:0000259" key="1">
    <source>
        <dbReference type="Pfam" id="PF00078"/>
    </source>
</evidence>
<name>A0A3Q1F1B9_9TELE</name>
<dbReference type="PANTHER" id="PTHR19446">
    <property type="entry name" value="REVERSE TRANSCRIPTASES"/>
    <property type="match status" value="1"/>
</dbReference>
<dbReference type="InterPro" id="IPR000477">
    <property type="entry name" value="RT_dom"/>
</dbReference>
<reference evidence="2" key="2">
    <citation type="submission" date="2025-09" db="UniProtKB">
        <authorList>
            <consortium name="Ensembl"/>
        </authorList>
    </citation>
    <scope>IDENTIFICATION</scope>
</reference>